<sequence length="346" mass="38958">MKYSLVKAQMIGVRTICMLFVMAVVASCSGNTDNTPQVEADPEVERTIYLADPTIFHHEGTYYLYGTVARDANQGFLVYTSSDMQSWEGPQGVNEGYALRKEDVYGDKGFWAPQIFHHQDKFYLAYTANEQIAIAESDSPLGPFTQAVKDSLSAPMKQIDPFVFIDDDGTKYLYHVRLTEGNRLFVAEMEDDFSAIKPETLQECISAVEPWENTENVEWPVAEGPSILKHNGLYYFAYSANDFRNPDYAVGFAVSESPYGPWKKYSGNPIMSRADIGINGTGHGDFVNDDQGNLHYVFHTHYSETTVSPRKSAVVQAQFTAPQNDTDTMDVLTIDDESFYYLKLEE</sequence>
<name>A0AA49GJM3_9BACT</name>
<keyword evidence="2" id="KW-0624">Polysaccharide degradation</keyword>
<dbReference type="PROSITE" id="PS51257">
    <property type="entry name" value="PROKAR_LIPOPROTEIN"/>
    <property type="match status" value="1"/>
</dbReference>
<dbReference type="AlphaFoldDB" id="A0AA49GJM3"/>
<proteinExistence type="inferred from homology"/>
<dbReference type="SUPFAM" id="SSF75005">
    <property type="entry name" value="Arabinanase/levansucrase/invertase"/>
    <property type="match status" value="1"/>
</dbReference>
<evidence type="ECO:0000256" key="2">
    <source>
        <dbReference type="ARBA" id="ARBA00022651"/>
    </source>
</evidence>
<feature type="signal peptide" evidence="9">
    <location>
        <begin position="1"/>
        <end position="26"/>
    </location>
</feature>
<comment type="similarity">
    <text evidence="1 8">Belongs to the glycosyl hydrolase 43 family.</text>
</comment>
<feature type="active site" description="Proton acceptor" evidence="6">
    <location>
        <position position="52"/>
    </location>
</feature>
<dbReference type="Pfam" id="PF04616">
    <property type="entry name" value="Glyco_hydro_43"/>
    <property type="match status" value="1"/>
</dbReference>
<evidence type="ECO:0000256" key="4">
    <source>
        <dbReference type="ARBA" id="ARBA00023277"/>
    </source>
</evidence>
<keyword evidence="9" id="KW-0732">Signal</keyword>
<dbReference type="InterPro" id="IPR052176">
    <property type="entry name" value="Glycosyl_Hydrlase_43_Enz"/>
</dbReference>
<dbReference type="Gene3D" id="2.115.10.20">
    <property type="entry name" value="Glycosyl hydrolase domain, family 43"/>
    <property type="match status" value="1"/>
</dbReference>
<evidence type="ECO:0000256" key="6">
    <source>
        <dbReference type="PIRSR" id="PIRSR606710-1"/>
    </source>
</evidence>
<evidence type="ECO:0000256" key="8">
    <source>
        <dbReference type="RuleBase" id="RU361187"/>
    </source>
</evidence>
<dbReference type="PANTHER" id="PTHR43772:SF2">
    <property type="entry name" value="PUTATIVE (AFU_ORTHOLOGUE AFUA_2G04480)-RELATED"/>
    <property type="match status" value="1"/>
</dbReference>
<gene>
    <name evidence="10" type="ORF">K4G66_19195</name>
</gene>
<evidence type="ECO:0000256" key="7">
    <source>
        <dbReference type="PIRSR" id="PIRSR606710-2"/>
    </source>
</evidence>
<keyword evidence="4" id="KW-0119">Carbohydrate metabolism</keyword>
<feature type="chain" id="PRO_5041295816" evidence="9">
    <location>
        <begin position="27"/>
        <end position="346"/>
    </location>
</feature>
<protein>
    <submittedName>
        <fullName evidence="10">Glycoside hydrolase family 43 protein</fullName>
    </submittedName>
</protein>
<dbReference type="PANTHER" id="PTHR43772">
    <property type="entry name" value="ENDO-1,4-BETA-XYLANASE"/>
    <property type="match status" value="1"/>
</dbReference>
<evidence type="ECO:0000313" key="10">
    <source>
        <dbReference type="EMBL" id="WKN34503.1"/>
    </source>
</evidence>
<organism evidence="10">
    <name type="scientific">Roseihalotalea indica</name>
    <dbReference type="NCBI Taxonomy" id="2867963"/>
    <lineage>
        <taxon>Bacteria</taxon>
        <taxon>Pseudomonadati</taxon>
        <taxon>Bacteroidota</taxon>
        <taxon>Cytophagia</taxon>
        <taxon>Cytophagales</taxon>
        <taxon>Catalimonadaceae</taxon>
        <taxon>Roseihalotalea</taxon>
    </lineage>
</organism>
<evidence type="ECO:0000256" key="5">
    <source>
        <dbReference type="ARBA" id="ARBA00023295"/>
    </source>
</evidence>
<keyword evidence="5 8" id="KW-0326">Glycosidase</keyword>
<dbReference type="EMBL" id="CP120682">
    <property type="protein sequence ID" value="WKN34503.1"/>
    <property type="molecule type" value="Genomic_DNA"/>
</dbReference>
<reference evidence="10" key="2">
    <citation type="journal article" date="2024" name="Antonie Van Leeuwenhoek">
        <title>Roseihalotalea indica gen. nov., sp. nov., a halophilic Bacteroidetes from mesopelagic Southwest Indian Ocean with higher carbohydrate metabolic potential.</title>
        <authorList>
            <person name="Chen B."/>
            <person name="Zhang M."/>
            <person name="Lin D."/>
            <person name="Ye J."/>
            <person name="Tang K."/>
        </authorList>
    </citation>
    <scope>NUCLEOTIDE SEQUENCE</scope>
    <source>
        <strain evidence="10">TK19036</strain>
    </source>
</reference>
<dbReference type="InterPro" id="IPR006710">
    <property type="entry name" value="Glyco_hydro_43"/>
</dbReference>
<evidence type="ECO:0000256" key="1">
    <source>
        <dbReference type="ARBA" id="ARBA00009865"/>
    </source>
</evidence>
<dbReference type="GO" id="GO:0004553">
    <property type="term" value="F:hydrolase activity, hydrolyzing O-glycosyl compounds"/>
    <property type="evidence" value="ECO:0007669"/>
    <property type="project" value="InterPro"/>
</dbReference>
<reference evidence="10" key="1">
    <citation type="journal article" date="2023" name="Comput. Struct. Biotechnol. J.">
        <title>Discovery of a novel marine Bacteroidetes with a rich repertoire of carbohydrate-active enzymes.</title>
        <authorList>
            <person name="Chen B."/>
            <person name="Liu G."/>
            <person name="Chen Q."/>
            <person name="Wang H."/>
            <person name="Liu L."/>
            <person name="Tang K."/>
        </authorList>
    </citation>
    <scope>NUCLEOTIDE SEQUENCE</scope>
    <source>
        <strain evidence="10">TK19036</strain>
    </source>
</reference>
<dbReference type="InterPro" id="IPR023296">
    <property type="entry name" value="Glyco_hydro_beta-prop_sf"/>
</dbReference>
<keyword evidence="3 8" id="KW-0378">Hydrolase</keyword>
<dbReference type="CDD" id="cd08991">
    <property type="entry name" value="GH43_HoAraf43-like"/>
    <property type="match status" value="1"/>
</dbReference>
<dbReference type="GO" id="GO:0045493">
    <property type="term" value="P:xylan catabolic process"/>
    <property type="evidence" value="ECO:0007669"/>
    <property type="project" value="UniProtKB-KW"/>
</dbReference>
<keyword evidence="2" id="KW-0858">Xylan degradation</keyword>
<accession>A0AA49GJM3</accession>
<evidence type="ECO:0000256" key="9">
    <source>
        <dbReference type="SAM" id="SignalP"/>
    </source>
</evidence>
<feature type="active site" description="Proton donor" evidence="6">
    <location>
        <position position="223"/>
    </location>
</feature>
<evidence type="ECO:0000256" key="3">
    <source>
        <dbReference type="ARBA" id="ARBA00022801"/>
    </source>
</evidence>
<feature type="site" description="Important for catalytic activity, responsible for pKa modulation of the active site Glu and correct orientation of both the proton donor and substrate" evidence="7">
    <location>
        <position position="160"/>
    </location>
</feature>